<gene>
    <name evidence="2" type="ORF">SCF082_LOCUS34028</name>
</gene>
<feature type="compositionally biased region" description="Low complexity" evidence="1">
    <location>
        <begin position="270"/>
        <end position="293"/>
    </location>
</feature>
<proteinExistence type="predicted"/>
<dbReference type="Proteomes" id="UP001642464">
    <property type="component" value="Unassembled WGS sequence"/>
</dbReference>
<feature type="compositionally biased region" description="Basic and acidic residues" evidence="1">
    <location>
        <begin position="255"/>
        <end position="269"/>
    </location>
</feature>
<comment type="caution">
    <text evidence="2">The sequence shown here is derived from an EMBL/GenBank/DDBJ whole genome shotgun (WGS) entry which is preliminary data.</text>
</comment>
<dbReference type="EMBL" id="CAXAMM010030835">
    <property type="protein sequence ID" value="CAK9067108.1"/>
    <property type="molecule type" value="Genomic_DNA"/>
</dbReference>
<feature type="region of interest" description="Disordered" evidence="1">
    <location>
        <begin position="224"/>
        <end position="301"/>
    </location>
</feature>
<evidence type="ECO:0000313" key="2">
    <source>
        <dbReference type="EMBL" id="CAK9067108.1"/>
    </source>
</evidence>
<sequence length="958" mass="106357">MNQIINQDAWRRSLRIAEPIAKLCGEIALIQLSGNRHYLVEQPTGSTLFKVVPWPTVVRDRRSLSIAFDQCQVGQSAGGYPAKKSTELVASSQELLKPFVGRTCPGIHQRQVLTGRAASQAQKWPREMCQMIAFGIEQLVRAELRKMKKEQAYPTVASDTSDPKGDSAVEESPWRKCKGCLWRLQKFDSRHSRVPGECKHPDLEAIEFKCPGCMKGLPRSNELHDYGPDCRHALTTRRTGTRRRPFSRVPAEEEPTSKLKASELGKADEASAAAADAAEPASSSAAAAGQPSALPDEHDKTTSQILQGFDQWLSTFGPPQVLIFDGEQGLKDDEARMYFEIKGITKREAIVEGTARERMKRALHTPTSVSGEELELKVGEAVECLAYWASPSIINKNSNHAQQIAQEAIDQFKKGLAGSEWVNTRFIQCLQAPDTEEWLIGSHRGHADVAAMDVDTNDSTSNTTPRSMSVGGPLSTIPEGSNEGGSEDALVSFQELNQVFGAQASHPAIQELAEAFVCFNEHKDTQELPDLEASKTNLASLQAAAEADVPEWYEVEAETQKSFLAEEAFADSLQDALRDSNPSIDEDERGSYVALEAYGNMCKVIEGFENFNPATEVLRCTKPGTGCRDAPRAWSMKLRKATAKYGLKSTLMDSELEYLLDSNGKICLLLLKHVEDLKIAGPKKHVLELVEYLSFAFGKLGLEFENFTFCGIRHQQTAEAIALDQTSFIAAIKEMTVTPVSMKEEYLSEDVRRQFLSLLMTVAYALLTRLDIAVYVTALQRVSHIAQPIHVKRLNHLVRWMKQNPRKLVYRKMEYPTSFVVYSDSELFASTDAVDATTLTRLALHELRQNSLSESEAHNILTGDTRSPIDLHIVLDAMSVTSAIVAPTLKVPAENSLVVHLRWYRQQLQRGILKLAWADTRDMIADGMTKGSVSREALEKAMEGFIACHRQFKAQQLA</sequence>
<organism evidence="2 3">
    <name type="scientific">Durusdinium trenchii</name>
    <dbReference type="NCBI Taxonomy" id="1381693"/>
    <lineage>
        <taxon>Eukaryota</taxon>
        <taxon>Sar</taxon>
        <taxon>Alveolata</taxon>
        <taxon>Dinophyceae</taxon>
        <taxon>Suessiales</taxon>
        <taxon>Symbiodiniaceae</taxon>
        <taxon>Durusdinium</taxon>
    </lineage>
</organism>
<protein>
    <submittedName>
        <fullName evidence="2">Retrovirus-related Pol polyprotein from transposon RE1 (Retro element 1) (AtRE1)</fullName>
    </submittedName>
</protein>
<accession>A0ABP0NTI7</accession>
<evidence type="ECO:0000256" key="1">
    <source>
        <dbReference type="SAM" id="MobiDB-lite"/>
    </source>
</evidence>
<keyword evidence="3" id="KW-1185">Reference proteome</keyword>
<name>A0ABP0NTI7_9DINO</name>
<evidence type="ECO:0000313" key="3">
    <source>
        <dbReference type="Proteomes" id="UP001642464"/>
    </source>
</evidence>
<reference evidence="2 3" key="1">
    <citation type="submission" date="2024-02" db="EMBL/GenBank/DDBJ databases">
        <authorList>
            <person name="Chen Y."/>
            <person name="Shah S."/>
            <person name="Dougan E. K."/>
            <person name="Thang M."/>
            <person name="Chan C."/>
        </authorList>
    </citation>
    <scope>NUCLEOTIDE SEQUENCE [LARGE SCALE GENOMIC DNA]</scope>
</reference>